<feature type="compositionally biased region" description="Low complexity" evidence="1">
    <location>
        <begin position="22"/>
        <end position="39"/>
    </location>
</feature>
<comment type="caution">
    <text evidence="2">The sequence shown here is derived from an EMBL/GenBank/DDBJ whole genome shotgun (WGS) entry which is preliminary data.</text>
</comment>
<protein>
    <submittedName>
        <fullName evidence="2">Uncharacterized protein</fullName>
    </submittedName>
</protein>
<proteinExistence type="predicted"/>
<name>A0AAV7QHC8_PLEWA</name>
<reference evidence="2" key="1">
    <citation type="journal article" date="2022" name="bioRxiv">
        <title>Sequencing and chromosome-scale assembly of the giantPleurodeles waltlgenome.</title>
        <authorList>
            <person name="Brown T."/>
            <person name="Elewa A."/>
            <person name="Iarovenko S."/>
            <person name="Subramanian E."/>
            <person name="Araus A.J."/>
            <person name="Petzold A."/>
            <person name="Susuki M."/>
            <person name="Suzuki K.-i.T."/>
            <person name="Hayashi T."/>
            <person name="Toyoda A."/>
            <person name="Oliveira C."/>
            <person name="Osipova E."/>
            <person name="Leigh N.D."/>
            <person name="Simon A."/>
            <person name="Yun M.H."/>
        </authorList>
    </citation>
    <scope>NUCLEOTIDE SEQUENCE</scope>
    <source>
        <strain evidence="2">20211129_DDA</strain>
        <tissue evidence="2">Liver</tissue>
    </source>
</reference>
<evidence type="ECO:0000313" key="3">
    <source>
        <dbReference type="Proteomes" id="UP001066276"/>
    </source>
</evidence>
<feature type="region of interest" description="Disordered" evidence="1">
    <location>
        <begin position="1"/>
        <end position="45"/>
    </location>
</feature>
<sequence length="143" mass="15548">MSACATGGKERGPWAFSPEHLTPPSAHQASTAAAKTAVPGHGPLCEASEHHQAEAAYRRATASLPFRLPKYFSNARFTNPSAEPTFPYTTSEIGLSYRSEDWITGSLKTTVPVHRSPRPANSSDSSIRCIPPCRTFLWDLFTS</sequence>
<gene>
    <name evidence="2" type="ORF">NDU88_005127</name>
</gene>
<keyword evidence="3" id="KW-1185">Reference proteome</keyword>
<dbReference type="AlphaFoldDB" id="A0AAV7QHC8"/>
<dbReference type="Proteomes" id="UP001066276">
    <property type="component" value="Chromosome 6"/>
</dbReference>
<evidence type="ECO:0000256" key="1">
    <source>
        <dbReference type="SAM" id="MobiDB-lite"/>
    </source>
</evidence>
<accession>A0AAV7QHC8</accession>
<organism evidence="2 3">
    <name type="scientific">Pleurodeles waltl</name>
    <name type="common">Iberian ribbed newt</name>
    <dbReference type="NCBI Taxonomy" id="8319"/>
    <lineage>
        <taxon>Eukaryota</taxon>
        <taxon>Metazoa</taxon>
        <taxon>Chordata</taxon>
        <taxon>Craniata</taxon>
        <taxon>Vertebrata</taxon>
        <taxon>Euteleostomi</taxon>
        <taxon>Amphibia</taxon>
        <taxon>Batrachia</taxon>
        <taxon>Caudata</taxon>
        <taxon>Salamandroidea</taxon>
        <taxon>Salamandridae</taxon>
        <taxon>Pleurodelinae</taxon>
        <taxon>Pleurodeles</taxon>
    </lineage>
</organism>
<dbReference type="EMBL" id="JANPWB010000010">
    <property type="protein sequence ID" value="KAJ1138746.1"/>
    <property type="molecule type" value="Genomic_DNA"/>
</dbReference>
<evidence type="ECO:0000313" key="2">
    <source>
        <dbReference type="EMBL" id="KAJ1138746.1"/>
    </source>
</evidence>